<dbReference type="KEGG" id="ksk:KSE_11370"/>
<dbReference type="EMBL" id="AP010968">
    <property type="protein sequence ID" value="BAJ26971.1"/>
    <property type="molecule type" value="Genomic_DNA"/>
</dbReference>
<keyword evidence="2" id="KW-1185">Reference proteome</keyword>
<dbReference type="AlphaFoldDB" id="E4N6Z0"/>
<dbReference type="STRING" id="452652.KSE_11370"/>
<reference evidence="1 2" key="1">
    <citation type="journal article" date="2010" name="DNA Res.">
        <title>Genome sequence of Kitasatospora setae NBRC 14216T: an evolutionary snapshot of the family Streptomycetaceae.</title>
        <authorList>
            <person name="Ichikawa N."/>
            <person name="Oguchi A."/>
            <person name="Ikeda H."/>
            <person name="Ishikawa J."/>
            <person name="Kitani S."/>
            <person name="Watanabe Y."/>
            <person name="Nakamura S."/>
            <person name="Katano Y."/>
            <person name="Kishi E."/>
            <person name="Sasagawa M."/>
            <person name="Ankai A."/>
            <person name="Fukui S."/>
            <person name="Hashimoto Y."/>
            <person name="Kamata S."/>
            <person name="Otoguro M."/>
            <person name="Tanikawa S."/>
            <person name="Nihira T."/>
            <person name="Horinouchi S."/>
            <person name="Ohnishi Y."/>
            <person name="Hayakawa M."/>
            <person name="Kuzuyama T."/>
            <person name="Arisawa A."/>
            <person name="Nomoto F."/>
            <person name="Miura H."/>
            <person name="Takahashi Y."/>
            <person name="Fujita N."/>
        </authorList>
    </citation>
    <scope>NUCLEOTIDE SEQUENCE [LARGE SCALE GENOMIC DNA]</scope>
    <source>
        <strain evidence="2">ATCC 33774 / DSM 43861 / JCM 3304 / KCC A-0304 / NBRC 14216 / KM-6054</strain>
    </source>
</reference>
<dbReference type="HOGENOM" id="CLU_174099_0_0_11"/>
<proteinExistence type="predicted"/>
<evidence type="ECO:0000313" key="2">
    <source>
        <dbReference type="Proteomes" id="UP000007076"/>
    </source>
</evidence>
<dbReference type="PATRIC" id="fig|452652.3.peg.1133"/>
<name>E4N6Z0_KITSK</name>
<dbReference type="eggNOG" id="ENOG502ZXTN">
    <property type="taxonomic scope" value="Bacteria"/>
</dbReference>
<evidence type="ECO:0000313" key="1">
    <source>
        <dbReference type="EMBL" id="BAJ26971.1"/>
    </source>
</evidence>
<dbReference type="Proteomes" id="UP000007076">
    <property type="component" value="Chromosome"/>
</dbReference>
<gene>
    <name evidence="1" type="ordered locus">KSE_11370</name>
</gene>
<accession>E4N6Z0</accession>
<sequence>MAGMGIEIELYAERPNRRSRPLRGSYRNGEELALVLSRLPYGEGRLGRVNPYGDTALNEQDAGAALAELDALAALARTPGQREAVEDLGRMLAECAATPGSWVLFVGD</sequence>
<protein>
    <submittedName>
        <fullName evidence="1">Uncharacterized protein</fullName>
    </submittedName>
</protein>
<organism evidence="1 2">
    <name type="scientific">Kitasatospora setae (strain ATCC 33774 / DSM 43861 / JCM 3304 / KCC A-0304 / NBRC 14216 / KM-6054)</name>
    <name type="common">Streptomyces setae</name>
    <dbReference type="NCBI Taxonomy" id="452652"/>
    <lineage>
        <taxon>Bacteria</taxon>
        <taxon>Bacillati</taxon>
        <taxon>Actinomycetota</taxon>
        <taxon>Actinomycetes</taxon>
        <taxon>Kitasatosporales</taxon>
        <taxon>Streptomycetaceae</taxon>
        <taxon>Kitasatospora</taxon>
    </lineage>
</organism>